<evidence type="ECO:0000313" key="1">
    <source>
        <dbReference type="EMBL" id="CAD8008630.1"/>
    </source>
</evidence>
<sequence>MENVNVEERLRICMTATHLLNNYRNCLDNSSTWQEIFIFMVRKKRGSRYVQEIVFKRHLCWDALLIFLVFARADPISFFRCT</sequence>
<dbReference type="EMBL" id="HBDT01068555">
    <property type="protein sequence ID" value="CAD8008630.1"/>
    <property type="molecule type" value="Transcribed_RNA"/>
</dbReference>
<reference evidence="1" key="1">
    <citation type="submission" date="2019-11" db="EMBL/GenBank/DDBJ databases">
        <authorList>
            <person name="Li R."/>
            <person name="Bekaert M."/>
        </authorList>
    </citation>
    <scope>NUCLEOTIDE SEQUENCE</scope>
</reference>
<gene>
    <name evidence="1" type="ORF">AFOL1_LOCUS68559</name>
</gene>
<proteinExistence type="predicted"/>
<name>A0A7R9S109_9CRUS</name>
<dbReference type="AlphaFoldDB" id="A0A7R9S109"/>
<feature type="non-terminal residue" evidence="1">
    <location>
        <position position="82"/>
    </location>
</feature>
<organism evidence="1">
    <name type="scientific">Argulus foliaceus</name>
    <dbReference type="NCBI Taxonomy" id="509924"/>
    <lineage>
        <taxon>Eukaryota</taxon>
        <taxon>Metazoa</taxon>
        <taxon>Ecdysozoa</taxon>
        <taxon>Arthropoda</taxon>
        <taxon>Crustacea</taxon>
        <taxon>Oligostraca</taxon>
        <taxon>Ichthyostraca</taxon>
        <taxon>Branchiura</taxon>
        <taxon>Arguloida</taxon>
        <taxon>Argulidae</taxon>
        <taxon>Argulus</taxon>
    </lineage>
</organism>
<protein>
    <submittedName>
        <fullName evidence="1">Uncharacterized protein</fullName>
    </submittedName>
</protein>
<accession>A0A7R9S109</accession>